<dbReference type="EMBL" id="JARWBG010000002">
    <property type="protein sequence ID" value="MDH2387638.1"/>
    <property type="molecule type" value="Genomic_DNA"/>
</dbReference>
<feature type="compositionally biased region" description="Low complexity" evidence="1">
    <location>
        <begin position="274"/>
        <end position="289"/>
    </location>
</feature>
<accession>A0ABT6HG31</accession>
<gene>
    <name evidence="2" type="ORF">QCN29_02305</name>
</gene>
<sequence>MASIPLDLLDRIRALERDVRTILGRANIRPALDEITHGKVKIAEGGTLEVYAPDGTGLFGVGQFGPAYNHTDGSPQQGVHIQREDGTTAFTVRAIPQALGVDDQAVSIWDRSGHQVLSDETTTGWGLGTPYLPLPFQALSGDDVVTSSSFVNRYFASVPAQQPVAAVLVEYGAAAGATCEVRVQYRTADETGWTDVATAQITAPANTVAWDSRWLTFPLHRSAYLLQCFFRVQVRQKAGSNGASVHVLGAHTRATRSTSETPDPRPSTRTAERSSATPTGPGHGTAPTPASRPPHGEQDGLAFVQPTTVLTAAAPIRGLHGIDD</sequence>
<keyword evidence="3" id="KW-1185">Reference proteome</keyword>
<protein>
    <submittedName>
        <fullName evidence="2">Uncharacterized protein</fullName>
    </submittedName>
</protein>
<comment type="caution">
    <text evidence="2">The sequence shown here is derived from an EMBL/GenBank/DDBJ whole genome shotgun (WGS) entry which is preliminary data.</text>
</comment>
<organism evidence="2 3">
    <name type="scientific">Streptomyces chengmaiensis</name>
    <dbReference type="NCBI Taxonomy" id="3040919"/>
    <lineage>
        <taxon>Bacteria</taxon>
        <taxon>Bacillati</taxon>
        <taxon>Actinomycetota</taxon>
        <taxon>Actinomycetes</taxon>
        <taxon>Kitasatosporales</taxon>
        <taxon>Streptomycetaceae</taxon>
        <taxon>Streptomyces</taxon>
    </lineage>
</organism>
<proteinExistence type="predicted"/>
<evidence type="ECO:0000313" key="2">
    <source>
        <dbReference type="EMBL" id="MDH2387638.1"/>
    </source>
</evidence>
<feature type="region of interest" description="Disordered" evidence="1">
    <location>
        <begin position="249"/>
        <end position="300"/>
    </location>
</feature>
<evidence type="ECO:0000313" key="3">
    <source>
        <dbReference type="Proteomes" id="UP001223144"/>
    </source>
</evidence>
<name>A0ABT6HG31_9ACTN</name>
<dbReference type="RefSeq" id="WP_279925860.1">
    <property type="nucleotide sequence ID" value="NZ_JARWBG010000002.1"/>
</dbReference>
<reference evidence="2 3" key="1">
    <citation type="submission" date="2023-04" db="EMBL/GenBank/DDBJ databases">
        <title>Streptomyces chengmaiensis sp. nov. isolated from the stem of mangrove plant in Hainan.</title>
        <authorList>
            <person name="Huang X."/>
            <person name="Zhou S."/>
            <person name="Chu X."/>
            <person name="Xie Y."/>
            <person name="Lin Y."/>
        </authorList>
    </citation>
    <scope>NUCLEOTIDE SEQUENCE [LARGE SCALE GENOMIC DNA]</scope>
    <source>
        <strain evidence="2 3">HNM0663</strain>
    </source>
</reference>
<evidence type="ECO:0000256" key="1">
    <source>
        <dbReference type="SAM" id="MobiDB-lite"/>
    </source>
</evidence>
<dbReference type="Proteomes" id="UP001223144">
    <property type="component" value="Unassembled WGS sequence"/>
</dbReference>